<evidence type="ECO:0000313" key="2">
    <source>
        <dbReference type="EMBL" id="KAK4448075.1"/>
    </source>
</evidence>
<comment type="caution">
    <text evidence="2">The sequence shown here is derived from an EMBL/GenBank/DDBJ whole genome shotgun (WGS) entry which is preliminary data.</text>
</comment>
<feature type="compositionally biased region" description="Polar residues" evidence="1">
    <location>
        <begin position="1"/>
        <end position="10"/>
    </location>
</feature>
<proteinExistence type="predicted"/>
<feature type="compositionally biased region" description="Acidic residues" evidence="1">
    <location>
        <begin position="78"/>
        <end position="89"/>
    </location>
</feature>
<feature type="compositionally biased region" description="Basic and acidic residues" evidence="1">
    <location>
        <begin position="327"/>
        <end position="361"/>
    </location>
</feature>
<organism evidence="2 3">
    <name type="scientific">Podospora aff. communis PSN243</name>
    <dbReference type="NCBI Taxonomy" id="3040156"/>
    <lineage>
        <taxon>Eukaryota</taxon>
        <taxon>Fungi</taxon>
        <taxon>Dikarya</taxon>
        <taxon>Ascomycota</taxon>
        <taxon>Pezizomycotina</taxon>
        <taxon>Sordariomycetes</taxon>
        <taxon>Sordariomycetidae</taxon>
        <taxon>Sordariales</taxon>
        <taxon>Podosporaceae</taxon>
        <taxon>Podospora</taxon>
    </lineage>
</organism>
<evidence type="ECO:0000313" key="3">
    <source>
        <dbReference type="Proteomes" id="UP001321760"/>
    </source>
</evidence>
<reference evidence="2" key="2">
    <citation type="submission" date="2023-05" db="EMBL/GenBank/DDBJ databases">
        <authorList>
            <consortium name="Lawrence Berkeley National Laboratory"/>
            <person name="Steindorff A."/>
            <person name="Hensen N."/>
            <person name="Bonometti L."/>
            <person name="Westerberg I."/>
            <person name="Brannstrom I.O."/>
            <person name="Guillou S."/>
            <person name="Cros-Aarteil S."/>
            <person name="Calhoun S."/>
            <person name="Haridas S."/>
            <person name="Kuo A."/>
            <person name="Mondo S."/>
            <person name="Pangilinan J."/>
            <person name="Riley R."/>
            <person name="Labutti K."/>
            <person name="Andreopoulos B."/>
            <person name="Lipzen A."/>
            <person name="Chen C."/>
            <person name="Yanf M."/>
            <person name="Daum C."/>
            <person name="Ng V."/>
            <person name="Clum A."/>
            <person name="Ohm R."/>
            <person name="Martin F."/>
            <person name="Silar P."/>
            <person name="Natvig D."/>
            <person name="Lalanne C."/>
            <person name="Gautier V."/>
            <person name="Ament-Velasquez S.L."/>
            <person name="Kruys A."/>
            <person name="Hutchinson M.I."/>
            <person name="Powell A.J."/>
            <person name="Barry K."/>
            <person name="Miller A.N."/>
            <person name="Grigoriev I.V."/>
            <person name="Debuchy R."/>
            <person name="Gladieux P."/>
            <person name="Thoren M.H."/>
            <person name="Johannesson H."/>
        </authorList>
    </citation>
    <scope>NUCLEOTIDE SEQUENCE</scope>
    <source>
        <strain evidence="2">PSN243</strain>
    </source>
</reference>
<name>A0AAV9GHW6_9PEZI</name>
<protein>
    <recommendedName>
        <fullName evidence="4">Mif2 N-terminal domain-containing protein</fullName>
    </recommendedName>
</protein>
<dbReference type="Proteomes" id="UP001321760">
    <property type="component" value="Unassembled WGS sequence"/>
</dbReference>
<reference evidence="2" key="1">
    <citation type="journal article" date="2023" name="Mol. Phylogenet. Evol.">
        <title>Genome-scale phylogeny and comparative genomics of the fungal order Sordariales.</title>
        <authorList>
            <person name="Hensen N."/>
            <person name="Bonometti L."/>
            <person name="Westerberg I."/>
            <person name="Brannstrom I.O."/>
            <person name="Guillou S."/>
            <person name="Cros-Aarteil S."/>
            <person name="Calhoun S."/>
            <person name="Haridas S."/>
            <person name="Kuo A."/>
            <person name="Mondo S."/>
            <person name="Pangilinan J."/>
            <person name="Riley R."/>
            <person name="LaButti K."/>
            <person name="Andreopoulos B."/>
            <person name="Lipzen A."/>
            <person name="Chen C."/>
            <person name="Yan M."/>
            <person name="Daum C."/>
            <person name="Ng V."/>
            <person name="Clum A."/>
            <person name="Steindorff A."/>
            <person name="Ohm R.A."/>
            <person name="Martin F."/>
            <person name="Silar P."/>
            <person name="Natvig D.O."/>
            <person name="Lalanne C."/>
            <person name="Gautier V."/>
            <person name="Ament-Velasquez S.L."/>
            <person name="Kruys A."/>
            <person name="Hutchinson M.I."/>
            <person name="Powell A.J."/>
            <person name="Barry K."/>
            <person name="Miller A.N."/>
            <person name="Grigoriev I.V."/>
            <person name="Debuchy R."/>
            <person name="Gladieux P."/>
            <person name="Hiltunen Thoren M."/>
            <person name="Johannesson H."/>
        </authorList>
    </citation>
    <scope>NUCLEOTIDE SEQUENCE</scope>
    <source>
        <strain evidence="2">PSN243</strain>
    </source>
</reference>
<gene>
    <name evidence="2" type="ORF">QBC34DRAFT_466226</name>
</gene>
<feature type="compositionally biased region" description="Basic residues" evidence="1">
    <location>
        <begin position="21"/>
        <end position="31"/>
    </location>
</feature>
<keyword evidence="3" id="KW-1185">Reference proteome</keyword>
<feature type="compositionally biased region" description="Basic residues" evidence="1">
    <location>
        <begin position="426"/>
        <end position="437"/>
    </location>
</feature>
<evidence type="ECO:0008006" key="4">
    <source>
        <dbReference type="Google" id="ProtNLM"/>
    </source>
</evidence>
<feature type="region of interest" description="Disordered" evidence="1">
    <location>
        <begin position="1"/>
        <end position="393"/>
    </location>
</feature>
<sequence length="437" mass="48636">MAPSTPTTQDEALFQDIPSKRSVRTYSHRKIGNGGLLPNLRENVPAKKRTEGVFDETATPQPQDAQEAALDKERSEEPDGFEEEYEEYEFVDHPEQENGGTIVETEARSDLYEEYDCYSSAGSSECNDNVDSEEEHDKSHSTPASSLDTVPRGSTRPPLSQPRTLRRRPHLIFDKTPPRGFKKLTPQSKTKKTPASRKEVPGDGFSDGEARPEGLVQVLGKRRLPPSAISGPRALDLTQSAPIVKPKLKPRKKMKRVEDNSFDPAPRVAKRLSERYPEKGASSTARDTPERQRPVLETALNTIESASAPYGAGPSVILRDAPETEQQDGREEETREENEHREKERVRDGSAWEVGRNDKVTLSELTFDSGGDRPTSPLIQRPNQAPVEVSPAETWETHIEESSPFRQRCSSDEVVQVPEAGGGRVPGRRALRRANTT</sequence>
<feature type="compositionally biased region" description="Basic residues" evidence="1">
    <location>
        <begin position="246"/>
        <end position="255"/>
    </location>
</feature>
<dbReference type="AlphaFoldDB" id="A0AAV9GHW6"/>
<dbReference type="EMBL" id="MU865945">
    <property type="protein sequence ID" value="KAK4448075.1"/>
    <property type="molecule type" value="Genomic_DNA"/>
</dbReference>
<evidence type="ECO:0000256" key="1">
    <source>
        <dbReference type="SAM" id="MobiDB-lite"/>
    </source>
</evidence>
<feature type="region of interest" description="Disordered" evidence="1">
    <location>
        <begin position="417"/>
        <end position="437"/>
    </location>
</feature>
<accession>A0AAV9GHW6</accession>